<dbReference type="NCBIfam" id="TIGR02669">
    <property type="entry name" value="SpoIID_LytB"/>
    <property type="match status" value="1"/>
</dbReference>
<dbReference type="PANTHER" id="PTHR30032">
    <property type="entry name" value="N-ACETYLMURAMOYL-L-ALANINE AMIDASE-RELATED"/>
    <property type="match status" value="1"/>
</dbReference>
<dbReference type="InParanoid" id="A0A1I1Z6C0"/>
<dbReference type="PANTHER" id="PTHR30032:SF4">
    <property type="entry name" value="AMIDASE ENHANCER"/>
    <property type="match status" value="1"/>
</dbReference>
<reference evidence="2 3" key="1">
    <citation type="submission" date="2016-10" db="EMBL/GenBank/DDBJ databases">
        <authorList>
            <person name="de Groot N.N."/>
        </authorList>
    </citation>
    <scope>NUCLEOTIDE SEQUENCE [LARGE SCALE GENOMIC DNA]</scope>
    <source>
        <strain evidence="2 3">DSM 19012</strain>
    </source>
</reference>
<dbReference type="GO" id="GO:0030288">
    <property type="term" value="C:outer membrane-bounded periplasmic space"/>
    <property type="evidence" value="ECO:0007669"/>
    <property type="project" value="TreeGrafter"/>
</dbReference>
<dbReference type="InterPro" id="IPR013693">
    <property type="entry name" value="SpoIID/LytB_N"/>
</dbReference>
<keyword evidence="3" id="KW-1185">Reference proteome</keyword>
<dbReference type="EMBL" id="FONA01000009">
    <property type="protein sequence ID" value="SFE27102.1"/>
    <property type="molecule type" value="Genomic_DNA"/>
</dbReference>
<accession>A0A1I1Z6C0</accession>
<name>A0A1I1Z6C0_9BACT</name>
<evidence type="ECO:0000313" key="3">
    <source>
        <dbReference type="Proteomes" id="UP000181976"/>
    </source>
</evidence>
<dbReference type="RefSeq" id="WP_029626463.1">
    <property type="nucleotide sequence ID" value="NZ_AFSL01000008.1"/>
</dbReference>
<feature type="domain" description="Sporulation stage II protein D amidase enhancer LytB N-terminal" evidence="1">
    <location>
        <begin position="103"/>
        <end position="220"/>
    </location>
</feature>
<dbReference type="GO" id="GO:0030435">
    <property type="term" value="P:sporulation resulting in formation of a cellular spore"/>
    <property type="evidence" value="ECO:0007669"/>
    <property type="project" value="InterPro"/>
</dbReference>
<organism evidence="2 3">
    <name type="scientific">Thermophagus xiamenensis</name>
    <dbReference type="NCBI Taxonomy" id="385682"/>
    <lineage>
        <taxon>Bacteria</taxon>
        <taxon>Pseudomonadati</taxon>
        <taxon>Bacteroidota</taxon>
        <taxon>Bacteroidia</taxon>
        <taxon>Marinilabiliales</taxon>
        <taxon>Marinilabiliaceae</taxon>
        <taxon>Thermophagus</taxon>
    </lineage>
</organism>
<dbReference type="InterPro" id="IPR051922">
    <property type="entry name" value="Bact_Sporulation_Assoc"/>
</dbReference>
<dbReference type="OrthoDB" id="1110483at2"/>
<gene>
    <name evidence="2" type="ORF">SAMN05444380_10912</name>
</gene>
<dbReference type="InterPro" id="IPR013486">
    <property type="entry name" value="SpoIID/LytB"/>
</dbReference>
<sequence>MQPNIEVGVLMAPEFSFTLEGPYRLRATGKIYKGPGKAVLKNDKWTLWINDIEIATSLPAELEPVNYQKCSFELKDVVIGINFHWERKENQRFKGMLRIIREEDHLTAVNCLPLEDYLVSVISSEMSATSSPQLLRAHAVISRSWLMAQKEKEQKLKEKGSYETTIERPGERIKWYDREDHLHFDVCADDHCQRYQGITRASTKEVESAIADTFGQVLVYNDTICDARFSKSCGGVSELFENVWEPVGHPYLTKVIDNDKLPEGYNLDLTGEAAAREWILNSPPAFCNTHDRQILSQVLNDYDQETSDFYRWRVVLTQEKIQELLKKKINLDLGEIVDLIPVERGVSGRLIRLKIVGTKGELTIGKELEIRKALSESHLYSSAFIIEKEQKNGELPTTFTLIGAGWGHGVGLCQIGAAVMGAKGYSYQDILFHYFRGARLEKRY</sequence>
<dbReference type="Proteomes" id="UP000181976">
    <property type="component" value="Unassembled WGS sequence"/>
</dbReference>
<evidence type="ECO:0000313" key="2">
    <source>
        <dbReference type="EMBL" id="SFE27102.1"/>
    </source>
</evidence>
<dbReference type="STRING" id="385682.SAMN05444380_10912"/>
<dbReference type="Pfam" id="PF08486">
    <property type="entry name" value="SpoIID"/>
    <property type="match status" value="1"/>
</dbReference>
<dbReference type="AlphaFoldDB" id="A0A1I1Z6C0"/>
<dbReference type="eggNOG" id="COG2385">
    <property type="taxonomic scope" value="Bacteria"/>
</dbReference>
<protein>
    <submittedName>
        <fullName evidence="2">SpoIID/LytB domain protein</fullName>
    </submittedName>
</protein>
<evidence type="ECO:0000259" key="1">
    <source>
        <dbReference type="Pfam" id="PF08486"/>
    </source>
</evidence>
<proteinExistence type="predicted"/>